<dbReference type="GO" id="GO:0004425">
    <property type="term" value="F:indole-3-glycerol-phosphate synthase activity"/>
    <property type="evidence" value="ECO:0007669"/>
    <property type="project" value="UniProtKB-EC"/>
</dbReference>
<dbReference type="EMBL" id="JOKN01000002">
    <property type="protein sequence ID" value="KEQ57214.1"/>
    <property type="molecule type" value="Genomic_DNA"/>
</dbReference>
<evidence type="ECO:0000256" key="5">
    <source>
        <dbReference type="ARBA" id="ARBA00022793"/>
    </source>
</evidence>
<evidence type="ECO:0000256" key="7">
    <source>
        <dbReference type="ARBA" id="ARBA00023141"/>
    </source>
</evidence>
<dbReference type="GO" id="GO:0000162">
    <property type="term" value="P:L-tryptophan biosynthetic process"/>
    <property type="evidence" value="ECO:0007669"/>
    <property type="project" value="UniProtKB-UniPathway"/>
</dbReference>
<dbReference type="AlphaFoldDB" id="A0A081RPU1"/>
<evidence type="ECO:0000313" key="10">
    <source>
        <dbReference type="EMBL" id="KEQ57214.1"/>
    </source>
</evidence>
<dbReference type="EC" id="4.1.1.48" evidence="3"/>
<keyword evidence="5" id="KW-0210">Decarboxylase</keyword>
<keyword evidence="6" id="KW-0822">Tryptophan biosynthesis</keyword>
<reference evidence="10 11" key="1">
    <citation type="submission" date="2014-06" db="EMBL/GenBank/DDBJ databases">
        <authorList>
            <person name="Ngugi D.K."/>
            <person name="Blom J."/>
            <person name="Alam I."/>
            <person name="Rashid M."/>
            <person name="Ba Alawi W."/>
            <person name="Zhang G."/>
            <person name="Hikmawan T."/>
            <person name="Guan Y."/>
            <person name="Antunes A."/>
            <person name="Siam R."/>
            <person name="ElDorry H."/>
            <person name="Bajic V."/>
            <person name="Stingl U."/>
        </authorList>
    </citation>
    <scope>NUCLEOTIDE SEQUENCE [LARGE SCALE GENOMIC DNA]</scope>
    <source>
        <strain evidence="10">SCGC AAA799-N04</strain>
    </source>
</reference>
<dbReference type="PATRIC" id="fig|1502293.3.peg.151"/>
<dbReference type="GO" id="GO:0004640">
    <property type="term" value="F:phosphoribosylanthranilate isomerase activity"/>
    <property type="evidence" value="ECO:0007669"/>
    <property type="project" value="TreeGrafter"/>
</dbReference>
<comment type="caution">
    <text evidence="10">The sequence shown here is derived from an EMBL/GenBank/DDBJ whole genome shotgun (WGS) entry which is preliminary data.</text>
</comment>
<comment type="catalytic activity">
    <reaction evidence="1">
        <text>1-(2-carboxyphenylamino)-1-deoxy-D-ribulose 5-phosphate + H(+) = (1S,2R)-1-C-(indol-3-yl)glycerol 3-phosphate + CO2 + H2O</text>
        <dbReference type="Rhea" id="RHEA:23476"/>
        <dbReference type="ChEBI" id="CHEBI:15377"/>
        <dbReference type="ChEBI" id="CHEBI:15378"/>
        <dbReference type="ChEBI" id="CHEBI:16526"/>
        <dbReference type="ChEBI" id="CHEBI:58613"/>
        <dbReference type="ChEBI" id="CHEBI:58866"/>
        <dbReference type="EC" id="4.1.1.48"/>
    </reaction>
</comment>
<name>A0A081RPU1_9ARCH</name>
<keyword evidence="4" id="KW-0028">Amino-acid biosynthesis</keyword>
<sequence length="258" mass="28653">MAENILRKLVNNSQMAISDGVYEIESNLEKSNKDFIQIIKTSGHAPLLTEIKFSSPSLGKIRTITDPVSIASQMIAGGSKALSVLTQPHLFNGSPEYFMKVRQAVDVPMLMKDIMIEKVQIDAAKKIGADFMLVIQSLFDQNYVKDIDEFIGYGHKQGLQIILEVHTKQEFENALKTDADLIGINNRNLDTLEIDLKTTETILSGIDKSRLILSESGIDTPEDIQYLKKCGADAFLIGSSIMKSGNIEEQVRKLVNAY</sequence>
<dbReference type="FunFam" id="3.20.20.70:FF:000024">
    <property type="entry name" value="Indole-3-glycerol phosphate synthase"/>
    <property type="match status" value="1"/>
</dbReference>
<evidence type="ECO:0000256" key="8">
    <source>
        <dbReference type="ARBA" id="ARBA00023239"/>
    </source>
</evidence>
<dbReference type="SUPFAM" id="SSF51366">
    <property type="entry name" value="Ribulose-phoshate binding barrel"/>
    <property type="match status" value="1"/>
</dbReference>
<dbReference type="InterPro" id="IPR011060">
    <property type="entry name" value="RibuloseP-bd_barrel"/>
</dbReference>
<evidence type="ECO:0000256" key="1">
    <source>
        <dbReference type="ARBA" id="ARBA00001633"/>
    </source>
</evidence>
<dbReference type="InterPro" id="IPR013785">
    <property type="entry name" value="Aldolase_TIM"/>
</dbReference>
<dbReference type="PANTHER" id="PTHR22854">
    <property type="entry name" value="TRYPTOPHAN BIOSYNTHESIS PROTEIN"/>
    <property type="match status" value="1"/>
</dbReference>
<dbReference type="CDD" id="cd00331">
    <property type="entry name" value="IGPS"/>
    <property type="match status" value="1"/>
</dbReference>
<feature type="domain" description="Indole-3-glycerol phosphate synthase" evidence="9">
    <location>
        <begin position="23"/>
        <end position="254"/>
    </location>
</feature>
<gene>
    <name evidence="10" type="primary">trpC</name>
    <name evidence="10" type="ORF">AAA799N04_00164</name>
</gene>
<comment type="pathway">
    <text evidence="2">Amino-acid biosynthesis; L-tryptophan biosynthesis; L-tryptophan from chorismate: step 4/5.</text>
</comment>
<dbReference type="PANTHER" id="PTHR22854:SF2">
    <property type="entry name" value="INDOLE-3-GLYCEROL-PHOSPHATE SYNTHASE"/>
    <property type="match status" value="1"/>
</dbReference>
<keyword evidence="7" id="KW-0057">Aromatic amino acid biosynthesis</keyword>
<dbReference type="InterPro" id="IPR013798">
    <property type="entry name" value="Indole-3-glycerol_P_synth_dom"/>
</dbReference>
<protein>
    <recommendedName>
        <fullName evidence="3">indole-3-glycerol-phosphate synthase</fullName>
        <ecNumber evidence="3">4.1.1.48</ecNumber>
    </recommendedName>
</protein>
<evidence type="ECO:0000259" key="9">
    <source>
        <dbReference type="Pfam" id="PF00218"/>
    </source>
</evidence>
<evidence type="ECO:0000256" key="2">
    <source>
        <dbReference type="ARBA" id="ARBA00004696"/>
    </source>
</evidence>
<accession>A0A081RPU1</accession>
<dbReference type="Pfam" id="PF00218">
    <property type="entry name" value="IGPS"/>
    <property type="match status" value="1"/>
</dbReference>
<evidence type="ECO:0000256" key="4">
    <source>
        <dbReference type="ARBA" id="ARBA00022605"/>
    </source>
</evidence>
<dbReference type="InterPro" id="IPR045186">
    <property type="entry name" value="Indole-3-glycerol_P_synth"/>
</dbReference>
<keyword evidence="11" id="KW-1185">Reference proteome</keyword>
<keyword evidence="8 10" id="KW-0456">Lyase</keyword>
<proteinExistence type="predicted"/>
<dbReference type="Gene3D" id="3.20.20.70">
    <property type="entry name" value="Aldolase class I"/>
    <property type="match status" value="1"/>
</dbReference>
<organism evidence="10 11">
    <name type="scientific">Marine Group I thaumarchaeote SCGC AAA799-N04</name>
    <dbReference type="NCBI Taxonomy" id="1502293"/>
    <lineage>
        <taxon>Archaea</taxon>
        <taxon>Nitrososphaerota</taxon>
        <taxon>Marine Group I</taxon>
    </lineage>
</organism>
<evidence type="ECO:0000256" key="6">
    <source>
        <dbReference type="ARBA" id="ARBA00022822"/>
    </source>
</evidence>
<dbReference type="UniPathway" id="UPA00035">
    <property type="reaction ID" value="UER00043"/>
</dbReference>
<dbReference type="Proteomes" id="UP000028059">
    <property type="component" value="Unassembled WGS sequence"/>
</dbReference>
<evidence type="ECO:0000313" key="11">
    <source>
        <dbReference type="Proteomes" id="UP000028059"/>
    </source>
</evidence>
<evidence type="ECO:0000256" key="3">
    <source>
        <dbReference type="ARBA" id="ARBA00012362"/>
    </source>
</evidence>